<keyword evidence="2" id="KW-0812">Transmembrane</keyword>
<evidence type="ECO:0000256" key="2">
    <source>
        <dbReference type="SAM" id="Phobius"/>
    </source>
</evidence>
<keyword evidence="2" id="KW-0472">Membrane</keyword>
<accession>A0A9W9U3W0</accession>
<feature type="transmembrane region" description="Helical" evidence="2">
    <location>
        <begin position="284"/>
        <end position="309"/>
    </location>
</feature>
<name>A0A9W9U3W0_9EURO</name>
<feature type="compositionally biased region" description="Low complexity" evidence="1">
    <location>
        <begin position="250"/>
        <end position="277"/>
    </location>
</feature>
<keyword evidence="5" id="KW-1185">Reference proteome</keyword>
<protein>
    <recommendedName>
        <fullName evidence="6">Mid2 domain-containing protein</fullName>
    </recommendedName>
</protein>
<feature type="region of interest" description="Disordered" evidence="1">
    <location>
        <begin position="33"/>
        <end position="59"/>
    </location>
</feature>
<reference evidence="4" key="1">
    <citation type="submission" date="2022-12" db="EMBL/GenBank/DDBJ databases">
        <authorList>
            <person name="Petersen C."/>
        </authorList>
    </citation>
    <scope>NUCLEOTIDE SEQUENCE</scope>
    <source>
        <strain evidence="4">IBT 21472</strain>
    </source>
</reference>
<dbReference type="EMBL" id="JAPZBO010000008">
    <property type="protein sequence ID" value="KAJ5308031.1"/>
    <property type="molecule type" value="Genomic_DNA"/>
</dbReference>
<evidence type="ECO:0000256" key="3">
    <source>
        <dbReference type="SAM" id="SignalP"/>
    </source>
</evidence>
<evidence type="ECO:0000313" key="4">
    <source>
        <dbReference type="EMBL" id="KAJ5308031.1"/>
    </source>
</evidence>
<keyword evidence="3" id="KW-0732">Signal</keyword>
<evidence type="ECO:0000313" key="5">
    <source>
        <dbReference type="Proteomes" id="UP001147746"/>
    </source>
</evidence>
<keyword evidence="2" id="KW-1133">Transmembrane helix</keyword>
<dbReference type="AlphaFoldDB" id="A0A9W9U3W0"/>
<sequence>MVHSRSTWLYSLSFVSLTWASTFQTTLRTASARDSLQADIPEPTSGPGTESLGLEPRADSATGSEAYKTNLSGGAVLTSSASAHVCGYIDGAVNSGSVECMTGGQCVIHTSGSRYPNMMGCCYDSDPSNCRFETACYDSSKLKATPSLTSSLNVNFDVLCVRELSSACVTWTYPELDMTDYGCGPTATLQTIYLTASRSQSQYRTISGYYYYTTIMTADPIAVNDAFIRNYDNVNRSAFLVTETGAPRASTSGLSGTSSATSTSSHSSGSGSGGHSKSSNTGAIVGGVVGGVVGLVAIICAIWACIWYARKKKQNPEGTYPSAPVQPYMQSMPPAAAEAEGTLGKPAQRYSAVAPPPYTAELPAGDSYFNPHDTGSPFVAELTAGAAEPPQYQRTELDGYTDQTRPIGRQYYGR</sequence>
<organism evidence="4 5">
    <name type="scientific">Penicillium atrosanguineum</name>
    <dbReference type="NCBI Taxonomy" id="1132637"/>
    <lineage>
        <taxon>Eukaryota</taxon>
        <taxon>Fungi</taxon>
        <taxon>Dikarya</taxon>
        <taxon>Ascomycota</taxon>
        <taxon>Pezizomycotina</taxon>
        <taxon>Eurotiomycetes</taxon>
        <taxon>Eurotiomycetidae</taxon>
        <taxon>Eurotiales</taxon>
        <taxon>Aspergillaceae</taxon>
        <taxon>Penicillium</taxon>
    </lineage>
</organism>
<gene>
    <name evidence="4" type="ORF">N7476_008687</name>
</gene>
<feature type="signal peptide" evidence="3">
    <location>
        <begin position="1"/>
        <end position="20"/>
    </location>
</feature>
<evidence type="ECO:0000256" key="1">
    <source>
        <dbReference type="SAM" id="MobiDB-lite"/>
    </source>
</evidence>
<comment type="caution">
    <text evidence="4">The sequence shown here is derived from an EMBL/GenBank/DDBJ whole genome shotgun (WGS) entry which is preliminary data.</text>
</comment>
<dbReference type="Proteomes" id="UP001147746">
    <property type="component" value="Unassembled WGS sequence"/>
</dbReference>
<feature type="region of interest" description="Disordered" evidence="1">
    <location>
        <begin position="247"/>
        <end position="277"/>
    </location>
</feature>
<reference evidence="4" key="2">
    <citation type="journal article" date="2023" name="IMA Fungus">
        <title>Comparative genomic study of the Penicillium genus elucidates a diverse pangenome and 15 lateral gene transfer events.</title>
        <authorList>
            <person name="Petersen C."/>
            <person name="Sorensen T."/>
            <person name="Nielsen M.R."/>
            <person name="Sondergaard T.E."/>
            <person name="Sorensen J.L."/>
            <person name="Fitzpatrick D.A."/>
            <person name="Frisvad J.C."/>
            <person name="Nielsen K.L."/>
        </authorList>
    </citation>
    <scope>NUCLEOTIDE SEQUENCE</scope>
    <source>
        <strain evidence="4">IBT 21472</strain>
    </source>
</reference>
<evidence type="ECO:0008006" key="6">
    <source>
        <dbReference type="Google" id="ProtNLM"/>
    </source>
</evidence>
<proteinExistence type="predicted"/>
<feature type="chain" id="PRO_5040880475" description="Mid2 domain-containing protein" evidence="3">
    <location>
        <begin position="21"/>
        <end position="414"/>
    </location>
</feature>